<keyword evidence="10" id="KW-1185">Reference proteome</keyword>
<dbReference type="GO" id="GO:0051997">
    <property type="term" value="F:2-oxo-4-hydroxy-4-carboxy-5-ureidoimidazoline decarboxylase activity"/>
    <property type="evidence" value="ECO:0007669"/>
    <property type="project" value="UniProtKB-EC"/>
</dbReference>
<dbReference type="InterPro" id="IPR017595">
    <property type="entry name" value="OHCU_decarboxylase-2"/>
</dbReference>
<evidence type="ECO:0000259" key="8">
    <source>
        <dbReference type="Pfam" id="PF09349"/>
    </source>
</evidence>
<dbReference type="RefSeq" id="WP_364384956.1">
    <property type="nucleotide sequence ID" value="NZ_JBHMCF010000011.1"/>
</dbReference>
<evidence type="ECO:0000256" key="6">
    <source>
        <dbReference type="ARBA" id="ARBA00023239"/>
    </source>
</evidence>
<reference evidence="9 10" key="1">
    <citation type="submission" date="2024-09" db="EMBL/GenBank/DDBJ databases">
        <authorList>
            <person name="Sun Q."/>
            <person name="Mori K."/>
        </authorList>
    </citation>
    <scope>NUCLEOTIDE SEQUENCE [LARGE SCALE GENOMIC DNA]</scope>
    <source>
        <strain evidence="9 10">JCM 3324</strain>
    </source>
</reference>
<evidence type="ECO:0000313" key="9">
    <source>
        <dbReference type="EMBL" id="MFB9470850.1"/>
    </source>
</evidence>
<evidence type="ECO:0000256" key="4">
    <source>
        <dbReference type="ARBA" id="ARBA00022631"/>
    </source>
</evidence>
<gene>
    <name evidence="9" type="primary">uraD</name>
    <name evidence="9" type="ORF">ACFFR3_15115</name>
</gene>
<organism evidence="9 10">
    <name type="scientific">Nonomuraea salmonea</name>
    <dbReference type="NCBI Taxonomy" id="46181"/>
    <lineage>
        <taxon>Bacteria</taxon>
        <taxon>Bacillati</taxon>
        <taxon>Actinomycetota</taxon>
        <taxon>Actinomycetes</taxon>
        <taxon>Streptosporangiales</taxon>
        <taxon>Streptosporangiaceae</taxon>
        <taxon>Nonomuraea</taxon>
    </lineage>
</organism>
<dbReference type="InterPro" id="IPR018020">
    <property type="entry name" value="OHCU_decarboxylase"/>
</dbReference>
<comment type="catalytic activity">
    <reaction evidence="1">
        <text>5-hydroxy-2-oxo-4-ureido-2,5-dihydro-1H-imidazole-5-carboxylate + H(+) = (S)-allantoin + CO2</text>
        <dbReference type="Rhea" id="RHEA:26301"/>
        <dbReference type="ChEBI" id="CHEBI:15378"/>
        <dbReference type="ChEBI" id="CHEBI:15678"/>
        <dbReference type="ChEBI" id="CHEBI:16526"/>
        <dbReference type="ChEBI" id="CHEBI:58639"/>
        <dbReference type="EC" id="4.1.1.97"/>
    </reaction>
</comment>
<evidence type="ECO:0000313" key="10">
    <source>
        <dbReference type="Proteomes" id="UP001589568"/>
    </source>
</evidence>
<evidence type="ECO:0000256" key="3">
    <source>
        <dbReference type="ARBA" id="ARBA00012257"/>
    </source>
</evidence>
<dbReference type="NCBIfam" id="TIGR03180">
    <property type="entry name" value="UraD_2"/>
    <property type="match status" value="1"/>
</dbReference>
<dbReference type="Gene3D" id="1.10.3330.10">
    <property type="entry name" value="Oxo-4-hydroxy-4-carboxy-5-ureidoimidazoline decarboxylase"/>
    <property type="match status" value="1"/>
</dbReference>
<name>A0ABV5NKL9_9ACTN</name>
<sequence>MADRLASFNARPRAEAVADLLTCCASPVFAGEVAGRRPYGDLDELLDTASTAVRDLGWDEVLRALSAHPRIGERPKGEGREASWSRQEQSGVPDAMRAALADANRAYERRFGHVYLVCATGLTGAQLLARLEERLANDEEREREVVRAELAAIARLRLAKLMKEGA</sequence>
<dbReference type="EMBL" id="JBHMCF010000011">
    <property type="protein sequence ID" value="MFB9470850.1"/>
    <property type="molecule type" value="Genomic_DNA"/>
</dbReference>
<dbReference type="Proteomes" id="UP001589568">
    <property type="component" value="Unassembled WGS sequence"/>
</dbReference>
<feature type="compositionally biased region" description="Basic and acidic residues" evidence="7">
    <location>
        <begin position="70"/>
        <end position="83"/>
    </location>
</feature>
<feature type="region of interest" description="Disordered" evidence="7">
    <location>
        <begin position="69"/>
        <end position="90"/>
    </location>
</feature>
<evidence type="ECO:0000256" key="1">
    <source>
        <dbReference type="ARBA" id="ARBA00001163"/>
    </source>
</evidence>
<keyword evidence="6 9" id="KW-0456">Lyase</keyword>
<dbReference type="PANTHER" id="PTHR43466:SF1">
    <property type="entry name" value="2-OXO-4-HYDROXY-4-CARBOXY-5-UREIDOIMIDAZOLINE DECARBOXYLASE-RELATED"/>
    <property type="match status" value="1"/>
</dbReference>
<dbReference type="EC" id="4.1.1.97" evidence="3"/>
<dbReference type="SUPFAM" id="SSF158694">
    <property type="entry name" value="UraD-Like"/>
    <property type="match status" value="1"/>
</dbReference>
<comment type="pathway">
    <text evidence="2">Purine metabolism; urate degradation; (S)-allantoin from urate: step 3/3.</text>
</comment>
<evidence type="ECO:0000256" key="7">
    <source>
        <dbReference type="SAM" id="MobiDB-lite"/>
    </source>
</evidence>
<protein>
    <recommendedName>
        <fullName evidence="3">2-oxo-4-hydroxy-4-carboxy-5-ureidoimidazoline decarboxylase</fullName>
        <ecNumber evidence="3">4.1.1.97</ecNumber>
    </recommendedName>
</protein>
<keyword evidence="4" id="KW-0659">Purine metabolism</keyword>
<dbReference type="NCBIfam" id="NF010372">
    <property type="entry name" value="PRK13798.1"/>
    <property type="match status" value="1"/>
</dbReference>
<feature type="domain" description="Oxo-4-hydroxy-4-carboxy-5-ureidoimidazoline decarboxylase" evidence="8">
    <location>
        <begin position="9"/>
        <end position="159"/>
    </location>
</feature>
<keyword evidence="5" id="KW-0210">Decarboxylase</keyword>
<evidence type="ECO:0000256" key="2">
    <source>
        <dbReference type="ARBA" id="ARBA00004754"/>
    </source>
</evidence>
<accession>A0ABV5NKL9</accession>
<comment type="caution">
    <text evidence="9">The sequence shown here is derived from an EMBL/GenBank/DDBJ whole genome shotgun (WGS) entry which is preliminary data.</text>
</comment>
<evidence type="ECO:0000256" key="5">
    <source>
        <dbReference type="ARBA" id="ARBA00022793"/>
    </source>
</evidence>
<dbReference type="InterPro" id="IPR036778">
    <property type="entry name" value="OHCU_decarboxylase_sf"/>
</dbReference>
<proteinExistence type="predicted"/>
<dbReference type="PANTHER" id="PTHR43466">
    <property type="entry name" value="2-OXO-4-HYDROXY-4-CARBOXY-5-UREIDOIMIDAZOLINE DECARBOXYLASE-RELATED"/>
    <property type="match status" value="1"/>
</dbReference>
<dbReference type="Pfam" id="PF09349">
    <property type="entry name" value="OHCU_decarbox"/>
    <property type="match status" value="1"/>
</dbReference>